<gene>
    <name evidence="3" type="ORF">RIF29_33492</name>
</gene>
<keyword evidence="2" id="KW-1133">Transmembrane helix</keyword>
<keyword evidence="2" id="KW-0472">Membrane</keyword>
<evidence type="ECO:0000313" key="3">
    <source>
        <dbReference type="EMBL" id="KAK7250801.1"/>
    </source>
</evidence>
<evidence type="ECO:0000256" key="1">
    <source>
        <dbReference type="SAM" id="MobiDB-lite"/>
    </source>
</evidence>
<feature type="region of interest" description="Disordered" evidence="1">
    <location>
        <begin position="149"/>
        <end position="196"/>
    </location>
</feature>
<proteinExistence type="predicted"/>
<reference evidence="3 4" key="1">
    <citation type="submission" date="2024-01" db="EMBL/GenBank/DDBJ databases">
        <title>The genomes of 5 underutilized Papilionoideae crops provide insights into root nodulation and disease resistanc.</title>
        <authorList>
            <person name="Yuan L."/>
        </authorList>
    </citation>
    <scope>NUCLEOTIDE SEQUENCE [LARGE SCALE GENOMIC DNA]</scope>
    <source>
        <strain evidence="3">ZHUSHIDOU_FW_LH</strain>
        <tissue evidence="3">Leaf</tissue>
    </source>
</reference>
<feature type="transmembrane region" description="Helical" evidence="2">
    <location>
        <begin position="59"/>
        <end position="78"/>
    </location>
</feature>
<feature type="transmembrane region" description="Helical" evidence="2">
    <location>
        <begin position="112"/>
        <end position="129"/>
    </location>
</feature>
<dbReference type="EMBL" id="JAYWIO010000007">
    <property type="protein sequence ID" value="KAK7250801.1"/>
    <property type="molecule type" value="Genomic_DNA"/>
</dbReference>
<evidence type="ECO:0000313" key="4">
    <source>
        <dbReference type="Proteomes" id="UP001372338"/>
    </source>
</evidence>
<comment type="caution">
    <text evidence="3">The sequence shown here is derived from an EMBL/GenBank/DDBJ whole genome shotgun (WGS) entry which is preliminary data.</text>
</comment>
<keyword evidence="2" id="KW-0812">Transmembrane</keyword>
<organism evidence="3 4">
    <name type="scientific">Crotalaria pallida</name>
    <name type="common">Smooth rattlebox</name>
    <name type="synonym">Crotalaria striata</name>
    <dbReference type="NCBI Taxonomy" id="3830"/>
    <lineage>
        <taxon>Eukaryota</taxon>
        <taxon>Viridiplantae</taxon>
        <taxon>Streptophyta</taxon>
        <taxon>Embryophyta</taxon>
        <taxon>Tracheophyta</taxon>
        <taxon>Spermatophyta</taxon>
        <taxon>Magnoliopsida</taxon>
        <taxon>eudicotyledons</taxon>
        <taxon>Gunneridae</taxon>
        <taxon>Pentapetalae</taxon>
        <taxon>rosids</taxon>
        <taxon>fabids</taxon>
        <taxon>Fabales</taxon>
        <taxon>Fabaceae</taxon>
        <taxon>Papilionoideae</taxon>
        <taxon>50 kb inversion clade</taxon>
        <taxon>genistoids sensu lato</taxon>
        <taxon>core genistoids</taxon>
        <taxon>Crotalarieae</taxon>
        <taxon>Crotalaria</taxon>
    </lineage>
</organism>
<dbReference type="AlphaFoldDB" id="A0AAN9EDQ9"/>
<keyword evidence="4" id="KW-1185">Reference proteome</keyword>
<evidence type="ECO:0008006" key="5">
    <source>
        <dbReference type="Google" id="ProtNLM"/>
    </source>
</evidence>
<accession>A0AAN9EDQ9</accession>
<dbReference type="Proteomes" id="UP001372338">
    <property type="component" value="Unassembled WGS sequence"/>
</dbReference>
<name>A0AAN9EDQ9_CROPI</name>
<evidence type="ECO:0000256" key="2">
    <source>
        <dbReference type="SAM" id="Phobius"/>
    </source>
</evidence>
<protein>
    <recommendedName>
        <fullName evidence="5">Transmembrane protein</fullName>
    </recommendedName>
</protein>
<feature type="region of interest" description="Disordered" evidence="1">
    <location>
        <begin position="22"/>
        <end position="46"/>
    </location>
</feature>
<sequence>MVNRFIPGRGYQDIRAFLKSPKMRRKRAESSQQKVDVSQAADNPDTTEKSSSMFFRVQFHLSSLLFLPILLCSNTVVGSLDSNFISNAAPGPTLIVAKMARARADGNPRKQLVTTVLVLVFVGAFFYLYSRNSGSSSIEHGIKSLKDVGWKGADSSSITEGDNAIPKTIPDGESSELPSSKPVPPPRTSSKRSRAA</sequence>